<comment type="subcellular location">
    <subcellularLocation>
        <location evidence="1 5">Membrane</location>
        <topology evidence="1 5">Multi-pass membrane protein</topology>
    </subcellularLocation>
</comment>
<dbReference type="CDD" id="cd20069">
    <property type="entry name" value="5TM_Oxa1-like"/>
    <property type="match status" value="1"/>
</dbReference>
<evidence type="ECO:0000259" key="7">
    <source>
        <dbReference type="Pfam" id="PF02096"/>
    </source>
</evidence>
<feature type="transmembrane region" description="Helical" evidence="6">
    <location>
        <begin position="56"/>
        <end position="77"/>
    </location>
</feature>
<dbReference type="EMBL" id="CAJZBQ010000053">
    <property type="protein sequence ID" value="CAG9331148.1"/>
    <property type="molecule type" value="Genomic_DNA"/>
</dbReference>
<comment type="caution">
    <text evidence="8">The sequence shown here is derived from an EMBL/GenBank/DDBJ whole genome shotgun (WGS) entry which is preliminary data.</text>
</comment>
<dbReference type="PANTHER" id="PTHR12428">
    <property type="entry name" value="OXA1"/>
    <property type="match status" value="1"/>
</dbReference>
<evidence type="ECO:0000256" key="6">
    <source>
        <dbReference type="SAM" id="Phobius"/>
    </source>
</evidence>
<dbReference type="Proteomes" id="UP001162131">
    <property type="component" value="Unassembled WGS sequence"/>
</dbReference>
<keyword evidence="9" id="KW-1185">Reference proteome</keyword>
<accession>A0AAU9K2J4</accession>
<evidence type="ECO:0000256" key="2">
    <source>
        <dbReference type="ARBA" id="ARBA00022692"/>
    </source>
</evidence>
<evidence type="ECO:0000256" key="5">
    <source>
        <dbReference type="RuleBase" id="RU003945"/>
    </source>
</evidence>
<evidence type="ECO:0000313" key="8">
    <source>
        <dbReference type="EMBL" id="CAG9331148.1"/>
    </source>
</evidence>
<dbReference type="GO" id="GO:0032979">
    <property type="term" value="P:protein insertion into mitochondrial inner membrane from matrix"/>
    <property type="evidence" value="ECO:0007669"/>
    <property type="project" value="TreeGrafter"/>
</dbReference>
<evidence type="ECO:0000256" key="4">
    <source>
        <dbReference type="ARBA" id="ARBA00023136"/>
    </source>
</evidence>
<keyword evidence="3 6" id="KW-1133">Transmembrane helix</keyword>
<dbReference type="GO" id="GO:0005743">
    <property type="term" value="C:mitochondrial inner membrane"/>
    <property type="evidence" value="ECO:0007669"/>
    <property type="project" value="TreeGrafter"/>
</dbReference>
<reference evidence="8" key="1">
    <citation type="submission" date="2021-09" db="EMBL/GenBank/DDBJ databases">
        <authorList>
            <consortium name="AG Swart"/>
            <person name="Singh M."/>
            <person name="Singh A."/>
            <person name="Seah K."/>
            <person name="Emmerich C."/>
        </authorList>
    </citation>
    <scope>NUCLEOTIDE SEQUENCE</scope>
    <source>
        <strain evidence="8">ATCC30299</strain>
    </source>
</reference>
<dbReference type="PANTHER" id="PTHR12428:SF65">
    <property type="entry name" value="CYTOCHROME C OXIDASE ASSEMBLY PROTEIN COX18, MITOCHONDRIAL"/>
    <property type="match status" value="1"/>
</dbReference>
<sequence length="323" mass="37334">MIRTLARRRFSDLPNFIPTSAEAISRLPPFLEFYRPVIEATQHIIENIQLFTGCPWWISIGILTLLVRSSMIPFLFLQMKSMSPLARAWPDHRFNYELTNDAKMNKIKKFFTFLKSSNQINKHHGVKVVRAGLYGFLQVPHFLTYIWSVRMLCVNNKSLETGGALWFQNLNEPDPYMILPFVSLTLTYLNLQRGITPQTKDWIINRIRGLIQISTILTLPVAVHWPAGVFCYWGVSAGFSLAQSYLLTHPAFIKKYNPNYEEDMKNLGKASQAFDPEEGERMVNHICTGEESYASISEKEALIDIDKYLKEQKKMVKEMQNKS</sequence>
<feature type="domain" description="Membrane insertase YidC/Oxa/ALB C-terminal" evidence="7">
    <location>
        <begin position="56"/>
        <end position="247"/>
    </location>
</feature>
<dbReference type="Pfam" id="PF02096">
    <property type="entry name" value="60KD_IMP"/>
    <property type="match status" value="1"/>
</dbReference>
<dbReference type="GO" id="GO:0032977">
    <property type="term" value="F:membrane insertase activity"/>
    <property type="evidence" value="ECO:0007669"/>
    <property type="project" value="InterPro"/>
</dbReference>
<dbReference type="InterPro" id="IPR001708">
    <property type="entry name" value="YidC/ALB3/OXA1/COX18"/>
</dbReference>
<evidence type="ECO:0000313" key="9">
    <source>
        <dbReference type="Proteomes" id="UP001162131"/>
    </source>
</evidence>
<evidence type="ECO:0000256" key="3">
    <source>
        <dbReference type="ARBA" id="ARBA00022989"/>
    </source>
</evidence>
<name>A0AAU9K2J4_9CILI</name>
<keyword evidence="4 6" id="KW-0472">Membrane</keyword>
<evidence type="ECO:0000256" key="1">
    <source>
        <dbReference type="ARBA" id="ARBA00004141"/>
    </source>
</evidence>
<proteinExistence type="inferred from homology"/>
<keyword evidence="2 5" id="KW-0812">Transmembrane</keyword>
<organism evidence="8 9">
    <name type="scientific">Blepharisma stoltei</name>
    <dbReference type="NCBI Taxonomy" id="1481888"/>
    <lineage>
        <taxon>Eukaryota</taxon>
        <taxon>Sar</taxon>
        <taxon>Alveolata</taxon>
        <taxon>Ciliophora</taxon>
        <taxon>Postciliodesmatophora</taxon>
        <taxon>Heterotrichea</taxon>
        <taxon>Heterotrichida</taxon>
        <taxon>Blepharismidae</taxon>
        <taxon>Blepharisma</taxon>
    </lineage>
</organism>
<dbReference type="AlphaFoldDB" id="A0AAU9K2J4"/>
<gene>
    <name evidence="8" type="ORF">BSTOLATCC_MIC53227</name>
</gene>
<dbReference type="InterPro" id="IPR028055">
    <property type="entry name" value="YidC/Oxa/ALB_C"/>
</dbReference>
<comment type="similarity">
    <text evidence="5">Belongs to the OXA1/ALB3/YidC family.</text>
</comment>
<protein>
    <recommendedName>
        <fullName evidence="7">Membrane insertase YidC/Oxa/ALB C-terminal domain-containing protein</fullName>
    </recommendedName>
</protein>